<reference evidence="2" key="1">
    <citation type="journal article" date="2021" name="Proc. Natl. Acad. Sci. U.S.A.">
        <title>A Catalog of Tens of Thousands of Viruses from Human Metagenomes Reveals Hidden Associations with Chronic Diseases.</title>
        <authorList>
            <person name="Tisza M.J."/>
            <person name="Buck C.B."/>
        </authorList>
    </citation>
    <scope>NUCLEOTIDE SEQUENCE</scope>
    <source>
        <strain evidence="2">Ct8Ri8</strain>
    </source>
</reference>
<evidence type="ECO:0000313" key="2">
    <source>
        <dbReference type="EMBL" id="DAD85344.1"/>
    </source>
</evidence>
<accession>A0A8S5MT71</accession>
<feature type="compositionally biased region" description="Polar residues" evidence="1">
    <location>
        <begin position="34"/>
        <end position="46"/>
    </location>
</feature>
<sequence length="134" mass="15378">MSITIDPDDNTYDLGELRLDKEVIVCEDFNVEFSSESETRPATNSRDPVGYKGGKNEYKWEANSVSPEFFSMLREYQRNRRNFPIGVFNFNDDGDYKELFTLLHCRIDSCKPAQEDEGMSIDVSGIALSVKDKK</sequence>
<organism evidence="2">
    <name type="scientific">Siphoviridae sp. ct8Ri8</name>
    <dbReference type="NCBI Taxonomy" id="2826170"/>
    <lineage>
        <taxon>Viruses</taxon>
        <taxon>Duplodnaviria</taxon>
        <taxon>Heunggongvirae</taxon>
        <taxon>Uroviricota</taxon>
        <taxon>Caudoviricetes</taxon>
    </lineage>
</organism>
<dbReference type="EMBL" id="BK014980">
    <property type="protein sequence ID" value="DAD85344.1"/>
    <property type="molecule type" value="Genomic_DNA"/>
</dbReference>
<protein>
    <submittedName>
        <fullName evidence="2">Uncharacterized protein</fullName>
    </submittedName>
</protein>
<proteinExistence type="predicted"/>
<evidence type="ECO:0000256" key="1">
    <source>
        <dbReference type="SAM" id="MobiDB-lite"/>
    </source>
</evidence>
<name>A0A8S5MT71_9CAUD</name>
<feature type="region of interest" description="Disordered" evidence="1">
    <location>
        <begin position="34"/>
        <end position="53"/>
    </location>
</feature>